<feature type="domain" description="HNH nuclease" evidence="2">
    <location>
        <begin position="169"/>
        <end position="237"/>
    </location>
</feature>
<keyword evidence="4" id="KW-1185">Reference proteome</keyword>
<evidence type="ECO:0000259" key="2">
    <source>
        <dbReference type="Pfam" id="PF13391"/>
    </source>
</evidence>
<comment type="caution">
    <text evidence="3">The sequence shown here is derived from an EMBL/GenBank/DDBJ whole genome shotgun (WGS) entry which is preliminary data.</text>
</comment>
<dbReference type="OrthoDB" id="2142759at2759"/>
<dbReference type="InterPro" id="IPR003615">
    <property type="entry name" value="HNH_nuc"/>
</dbReference>
<accession>A0A139HDU0</accession>
<evidence type="ECO:0000313" key="3">
    <source>
        <dbReference type="EMBL" id="KXT00641.1"/>
    </source>
</evidence>
<feature type="compositionally biased region" description="Acidic residues" evidence="1">
    <location>
        <begin position="349"/>
        <end position="359"/>
    </location>
</feature>
<dbReference type="Pfam" id="PF13391">
    <property type="entry name" value="HNH_2"/>
    <property type="match status" value="1"/>
</dbReference>
<evidence type="ECO:0000256" key="1">
    <source>
        <dbReference type="SAM" id="MobiDB-lite"/>
    </source>
</evidence>
<organism evidence="3 4">
    <name type="scientific">Pseudocercospora eumusae</name>
    <dbReference type="NCBI Taxonomy" id="321146"/>
    <lineage>
        <taxon>Eukaryota</taxon>
        <taxon>Fungi</taxon>
        <taxon>Dikarya</taxon>
        <taxon>Ascomycota</taxon>
        <taxon>Pezizomycotina</taxon>
        <taxon>Dothideomycetes</taxon>
        <taxon>Dothideomycetidae</taxon>
        <taxon>Mycosphaerellales</taxon>
        <taxon>Mycosphaerellaceae</taxon>
        <taxon>Pseudocercospora</taxon>
    </lineage>
</organism>
<name>A0A139HDU0_9PEZI</name>
<protein>
    <recommendedName>
        <fullName evidence="2">HNH nuclease domain-containing protein</fullName>
    </recommendedName>
</protein>
<reference evidence="3 4" key="1">
    <citation type="submission" date="2015-07" db="EMBL/GenBank/DDBJ databases">
        <title>Comparative genomics of the Sigatoka disease complex on banana suggests a link between parallel evolutionary changes in Pseudocercospora fijiensis and Pseudocercospora eumusae and increased virulence on the banana host.</title>
        <authorList>
            <person name="Chang T.-C."/>
            <person name="Salvucci A."/>
            <person name="Crous P.W."/>
            <person name="Stergiopoulos I."/>
        </authorList>
    </citation>
    <scope>NUCLEOTIDE SEQUENCE [LARGE SCALE GENOMIC DNA]</scope>
    <source>
        <strain evidence="3 4">CBS 114824</strain>
    </source>
</reference>
<dbReference type="STRING" id="321146.A0A139HDU0"/>
<dbReference type="EMBL" id="LFZN01000069">
    <property type="protein sequence ID" value="KXT00641.1"/>
    <property type="molecule type" value="Genomic_DNA"/>
</dbReference>
<sequence length="441" mass="50740">MSLHSMMRFEPRPAVPDPVPAGSAQEVSHVVVLHPGYQLHNNVLLRLAATDANPLDARNTPGIAQHLVHAICAVITGNRFDCYLSDSPTPYPDPSSLPQPPDFLSAGEYYLHVPPPTNPSQLDPPWIYPIVPNFRQWLFPHDLLPDVWTMPPIAVTQKDQSAKERDASCRLTNHRETREMAHIIPRSEQAWLESNNMDRYGRGKTLSGGHIADAPENIVMLRHDVHYLWDKMDFSIVPKVHKSSQTWSWFAHVHSESTELQHLYHNLELLPLSYIRHELLFARLAWNIFPMLRNFLQRATRRHILCANKAEWRDVEECRSFCEGQGLNRSTSPRKSQKRKQSESAGQVDEGELEDDDASFDSGVSLLPRRSFSSDDSDTDEEEEEQRQMDHHSDDEEKALRQWRAAQAVSKSQHVDIDPFGLKRRREQEENCRGRKRVRDS</sequence>
<gene>
    <name evidence="3" type="ORF">AC578_4023</name>
</gene>
<proteinExistence type="predicted"/>
<feature type="compositionally biased region" description="Acidic residues" evidence="1">
    <location>
        <begin position="375"/>
        <end position="385"/>
    </location>
</feature>
<dbReference type="AlphaFoldDB" id="A0A139HDU0"/>
<evidence type="ECO:0000313" key="4">
    <source>
        <dbReference type="Proteomes" id="UP000070133"/>
    </source>
</evidence>
<feature type="compositionally biased region" description="Basic and acidic residues" evidence="1">
    <location>
        <begin position="426"/>
        <end position="441"/>
    </location>
</feature>
<dbReference type="Proteomes" id="UP000070133">
    <property type="component" value="Unassembled WGS sequence"/>
</dbReference>
<feature type="region of interest" description="Disordered" evidence="1">
    <location>
        <begin position="326"/>
        <end position="441"/>
    </location>
</feature>
<feature type="compositionally biased region" description="Basic and acidic residues" evidence="1">
    <location>
        <begin position="386"/>
        <end position="400"/>
    </location>
</feature>